<evidence type="ECO:0000256" key="1">
    <source>
        <dbReference type="ARBA" id="ARBA00007261"/>
    </source>
</evidence>
<evidence type="ECO:0000256" key="5">
    <source>
        <dbReference type="ARBA" id="ARBA00023049"/>
    </source>
</evidence>
<comment type="caution">
    <text evidence="9">The sequence shown here is derived from an EMBL/GenBank/DDBJ whole genome shotgun (WGS) entry which is preliminary data.</text>
</comment>
<dbReference type="InterPro" id="IPR050626">
    <property type="entry name" value="Peptidase_M16"/>
</dbReference>
<keyword evidence="10" id="KW-1185">Reference proteome</keyword>
<dbReference type="Gene3D" id="3.30.830.10">
    <property type="entry name" value="Metalloenzyme, LuxS/M16 peptidase-like"/>
    <property type="match status" value="3"/>
</dbReference>
<dbReference type="GO" id="GO:0008237">
    <property type="term" value="F:metallopeptidase activity"/>
    <property type="evidence" value="ECO:0007669"/>
    <property type="project" value="UniProtKB-KW"/>
</dbReference>
<evidence type="ECO:0000256" key="4">
    <source>
        <dbReference type="ARBA" id="ARBA00022833"/>
    </source>
</evidence>
<dbReference type="InterPro" id="IPR007863">
    <property type="entry name" value="Peptidase_M16_C"/>
</dbReference>
<dbReference type="InterPro" id="IPR011249">
    <property type="entry name" value="Metalloenz_LuxS/M16"/>
</dbReference>
<keyword evidence="2 9" id="KW-0645">Protease</keyword>
<dbReference type="Pfam" id="PF05193">
    <property type="entry name" value="Peptidase_M16_C"/>
    <property type="match status" value="2"/>
</dbReference>
<dbReference type="SUPFAM" id="SSF63411">
    <property type="entry name" value="LuxS/MPP-like metallohydrolase"/>
    <property type="match status" value="3"/>
</dbReference>
<accession>A0A2N0I406</accession>
<organism evidence="9 10">
    <name type="scientific">Novosphingobium kunmingense</name>
    <dbReference type="NCBI Taxonomy" id="1211806"/>
    <lineage>
        <taxon>Bacteria</taxon>
        <taxon>Pseudomonadati</taxon>
        <taxon>Pseudomonadota</taxon>
        <taxon>Alphaproteobacteria</taxon>
        <taxon>Sphingomonadales</taxon>
        <taxon>Sphingomonadaceae</taxon>
        <taxon>Novosphingobium</taxon>
    </lineage>
</organism>
<feature type="chain" id="PRO_5014612039" evidence="6">
    <location>
        <begin position="28"/>
        <end position="979"/>
    </location>
</feature>
<evidence type="ECO:0000256" key="3">
    <source>
        <dbReference type="ARBA" id="ARBA00022801"/>
    </source>
</evidence>
<keyword evidence="5" id="KW-0482">Metalloprotease</keyword>
<dbReference type="EMBL" id="PHUF01000002">
    <property type="protein sequence ID" value="PKB25911.1"/>
    <property type="molecule type" value="Genomic_DNA"/>
</dbReference>
<protein>
    <submittedName>
        <fullName evidence="9">Zinc protease</fullName>
    </submittedName>
</protein>
<evidence type="ECO:0000256" key="6">
    <source>
        <dbReference type="SAM" id="SignalP"/>
    </source>
</evidence>
<dbReference type="RefSeq" id="WP_100866299.1">
    <property type="nucleotide sequence ID" value="NZ_PHUF01000002.1"/>
</dbReference>
<evidence type="ECO:0000313" key="10">
    <source>
        <dbReference type="Proteomes" id="UP000232587"/>
    </source>
</evidence>
<dbReference type="InterPro" id="IPR011765">
    <property type="entry name" value="Pept_M16_N"/>
</dbReference>
<gene>
    <name evidence="9" type="ORF">B0I00_1119</name>
</gene>
<dbReference type="OrthoDB" id="9811314at2"/>
<evidence type="ECO:0000256" key="2">
    <source>
        <dbReference type="ARBA" id="ARBA00022670"/>
    </source>
</evidence>
<evidence type="ECO:0000259" key="7">
    <source>
        <dbReference type="Pfam" id="PF00675"/>
    </source>
</evidence>
<sequence>MRPAFRTACSAISLVIAALLVAPPVAAKTAQAPAKAAAPAAKDDAWLYRGSDVPRDREWTFGELPNGLRYAVRRNGVPPGQVSIRVRIDAGALYENDNEKGYAHLLEHMVFRQSKYLGDGEAIPAFQRLGATFGSDTNATTGPVSTTFKLDLPGATPQSLTESFRLLSGMMIAPTLSEANVRTDVPIVLAEKRDNAGPGERIAETTQQTLFAGQRLAERPVIGTTETLTAAHQASVRAFHARWYRPENAVIIVAGDADPAQMAGLIKTWFGSWKGTGKATPAPSFGDPVAPSGGAGGIGETRVIVEADVPRNLTYAVLRPWRKVDDTIAYNQGIMIDSLAQAIINRRLEARARGGGSYLTAQVQQDKISRSANATFVTVTPLAEDWKTALADVRGVLADAMASAPSQEEIDREVAEMNVAFESSMEQSRLQPGSRLADDIVAALDIRETVASPETVLSIFNSSKPLFTPAAVLQHTRDLFKGVVTRGVYVTPRSGEADSAAFRSALAAPVKADGKARLDTKPISFAGLPAIGAPGKVVVAAPTVVPEIEQVELSNGIKALLFPTGNEPGRLSVKVRFGAGYRAFQPGDAAYIQLGEMALVGSGVGTLGQEELDRISTGRKMGFDFDIDDTNFKFQADTRNADLADQLYLFAAKFAMPKWDANPVLRAKAASKLQYESMATSPQGVVQRDLAFLQHGRDPRFRTPTPQEMDAATPAGFRQVWEPILRDGPIEVQLFGDFDRDAAIAALERTFGALPRRPDLPRAVATATFPETRPSDQPIVLEHRGDASQAAAVVQWPTAGGMVQLQEGRQLEILSQLFSNRLLDRLREKLGEAYSPQVYNSWPRDRDTGGAIIALAQLQPKAVPIFFATADEIAHELVAAPPSADELARVTEPLKQQLARAATASAFFMGQLEGATDDPRRFSALGTLLPDMTRTTPAAMQALAAKYLTRGNSWRVAVIPAGQSLATQVPAGVAAGVRR</sequence>
<dbReference type="Pfam" id="PF00675">
    <property type="entry name" value="Peptidase_M16"/>
    <property type="match status" value="1"/>
</dbReference>
<dbReference type="PANTHER" id="PTHR43690:SF17">
    <property type="entry name" value="PROTEIN YHJJ"/>
    <property type="match status" value="1"/>
</dbReference>
<feature type="domain" description="Peptidase M16 C-terminal" evidence="8">
    <location>
        <begin position="731"/>
        <end position="890"/>
    </location>
</feature>
<dbReference type="PANTHER" id="PTHR43690">
    <property type="entry name" value="NARDILYSIN"/>
    <property type="match status" value="1"/>
</dbReference>
<dbReference type="GO" id="GO:0046872">
    <property type="term" value="F:metal ion binding"/>
    <property type="evidence" value="ECO:0007669"/>
    <property type="project" value="InterPro"/>
</dbReference>
<comment type="similarity">
    <text evidence="1">Belongs to the peptidase M16 family.</text>
</comment>
<name>A0A2N0I406_9SPHN</name>
<evidence type="ECO:0000313" key="9">
    <source>
        <dbReference type="EMBL" id="PKB25911.1"/>
    </source>
</evidence>
<keyword evidence="6" id="KW-0732">Signal</keyword>
<feature type="domain" description="Peptidase M16 C-terminal" evidence="8">
    <location>
        <begin position="234"/>
        <end position="415"/>
    </location>
</feature>
<dbReference type="Proteomes" id="UP000232587">
    <property type="component" value="Unassembled WGS sequence"/>
</dbReference>
<dbReference type="GO" id="GO:0006508">
    <property type="term" value="P:proteolysis"/>
    <property type="evidence" value="ECO:0007669"/>
    <property type="project" value="UniProtKB-KW"/>
</dbReference>
<proteinExistence type="inferred from homology"/>
<feature type="domain" description="Peptidase M16 N-terminal" evidence="7">
    <location>
        <begin position="81"/>
        <end position="193"/>
    </location>
</feature>
<reference evidence="9 10" key="1">
    <citation type="submission" date="2017-11" db="EMBL/GenBank/DDBJ databases">
        <title>Genomic Encyclopedia of Type Strains, Phase III (KMG-III): the genomes of soil and plant-associated and newly described type strains.</title>
        <authorList>
            <person name="Whitman W."/>
        </authorList>
    </citation>
    <scope>NUCLEOTIDE SEQUENCE [LARGE SCALE GENOMIC DNA]</scope>
    <source>
        <strain evidence="9 10">CGMCC 1.12274</strain>
    </source>
</reference>
<dbReference type="AlphaFoldDB" id="A0A2N0I406"/>
<feature type="signal peptide" evidence="6">
    <location>
        <begin position="1"/>
        <end position="27"/>
    </location>
</feature>
<keyword evidence="3" id="KW-0378">Hydrolase</keyword>
<keyword evidence="4" id="KW-0862">Zinc</keyword>
<evidence type="ECO:0000259" key="8">
    <source>
        <dbReference type="Pfam" id="PF05193"/>
    </source>
</evidence>